<evidence type="ECO:0000256" key="1">
    <source>
        <dbReference type="SAM" id="MobiDB-lite"/>
    </source>
</evidence>
<evidence type="ECO:0000313" key="3">
    <source>
        <dbReference type="Proteomes" id="UP001207654"/>
    </source>
</evidence>
<protein>
    <submittedName>
        <fullName evidence="2">Uncharacterized protein</fullName>
    </submittedName>
</protein>
<gene>
    <name evidence="2" type="ORF">OV287_25390</name>
</gene>
<evidence type="ECO:0000313" key="2">
    <source>
        <dbReference type="EMBL" id="MCY1077809.1"/>
    </source>
</evidence>
<dbReference type="Gene3D" id="3.40.50.2000">
    <property type="entry name" value="Glycogen Phosphorylase B"/>
    <property type="match status" value="1"/>
</dbReference>
<dbReference type="Proteomes" id="UP001207654">
    <property type="component" value="Unassembled WGS sequence"/>
</dbReference>
<proteinExistence type="predicted"/>
<name>A0ABT4A976_9BACT</name>
<dbReference type="EMBL" id="JAPNKA010000001">
    <property type="protein sequence ID" value="MCY1077809.1"/>
    <property type="molecule type" value="Genomic_DNA"/>
</dbReference>
<comment type="caution">
    <text evidence="2">The sequence shown here is derived from an EMBL/GenBank/DDBJ whole genome shotgun (WGS) entry which is preliminary data.</text>
</comment>
<dbReference type="RefSeq" id="WP_267536619.1">
    <property type="nucleotide sequence ID" value="NZ_JAPNKA010000001.1"/>
</dbReference>
<reference evidence="2 3" key="1">
    <citation type="submission" date="2022-11" db="EMBL/GenBank/DDBJ databases">
        <title>Minimal conservation of predation-associated metabolite biosynthetic gene clusters underscores biosynthetic potential of Myxococcota including descriptions for ten novel species: Archangium lansinium sp. nov., Myxococcus landrumus sp. nov., Nannocystis bai.</title>
        <authorList>
            <person name="Ahearne A."/>
            <person name="Stevens C."/>
            <person name="Phillips K."/>
        </authorList>
    </citation>
    <scope>NUCLEOTIDE SEQUENCE [LARGE SCALE GENOMIC DNA]</scope>
    <source>
        <strain evidence="2 3">MIWBW</strain>
    </source>
</reference>
<feature type="region of interest" description="Disordered" evidence="1">
    <location>
        <begin position="611"/>
        <end position="637"/>
    </location>
</feature>
<sequence>MLRGDAVELSLGRVEVTYLAPGEPPRLSVAGQPLSIENALPAMDTAAFALAAGSDSILISDRDARLAMLVPRDGSSLREARVPLYVTGPDPRHEGQFRVRVHGAPVPSGVMYVAQAFGHTTGWVPAVHGALARLPDPVPFTAAIRRQEDAASALRKAENPAGLHVVPLHYSDSESATITPADVSNVSRPALLNREAALLWIADNRELARASAGAAAIVNDCRPETWILHQLAEHARRKEVPLHAVRYAFEEFEWLRRLARQARSTTVAPGLVELLVASAPAIHTRRELEDALSASGIDPRRNPSVDFEAASRELMAGVPESGTIWYQAVNWRDWQSLESGKRPYVVIPPLGQASVLSPEEAAVRAGALLARYSPALQHLFTPRDPRGVVLVSQGNGFSAYSRRHWSAMLALAAQMEETHFLLAGGSAEDRAWLSLELERSRLANVTLLGWINEDWSTFLRALSAKPRATFVCRPGLSSIGAALVNGIPPLLMSPDPLEGPDGAVDAIAAEVAMERAVYAFQLERLYATRCTTHRDSPLPILVDTLGGDLERALATLRRAVDPAVQLLQREAINGYCNWSRVAHLIASVLAREAVSGALPIQLKRQVRDQELSVQREPSGAHPPSIQHVTAASAEAQV</sequence>
<accession>A0ABT4A976</accession>
<organism evidence="2 3">
    <name type="scientific">Archangium lansingense</name>
    <dbReference type="NCBI Taxonomy" id="2995310"/>
    <lineage>
        <taxon>Bacteria</taxon>
        <taxon>Pseudomonadati</taxon>
        <taxon>Myxococcota</taxon>
        <taxon>Myxococcia</taxon>
        <taxon>Myxococcales</taxon>
        <taxon>Cystobacterineae</taxon>
        <taxon>Archangiaceae</taxon>
        <taxon>Archangium</taxon>
    </lineage>
</organism>
<keyword evidence="3" id="KW-1185">Reference proteome</keyword>